<dbReference type="GO" id="GO:0032153">
    <property type="term" value="C:cell division site"/>
    <property type="evidence" value="ECO:0007669"/>
    <property type="project" value="TreeGrafter"/>
</dbReference>
<sequence>MNRPLRPMGGILGAFVPRLDLPLLAGLLALSAAGLLTLHSATHGNPQLFMAQALRFAVGFGALWLIALVPPQQLRLWTPWLFALSLLLLLLVPVLGTGRSGRHWLNLGVFYLQPAELVKLTLPMAVAAFLHGQSLPPRWSSLLVCAPIIGVPAALIAIQPDLGGAVTVAASGCFVIFFAGLAWSRIALFAGLGLVAAPVGWFFLKDYQRARLTTFLDPESDPLGSGWNIIQSKIAVGSGGVFGKGWGEGTQSRLDFLPEHTTDFIFSVFAEEFGLVGVAGMLLLFAFIIGRSLWIVAQSRDTFARLVGSALAMTFFLFVVLNSGMISGVLPVVGVPMPLMSYGGTSAVSLLAGFGIIMSVNAHRRFMGE</sequence>
<comment type="subcellular location">
    <subcellularLocation>
        <location evidence="11">Cell inner membrane</location>
        <topology evidence="11">Multi-pass membrane protein</topology>
    </subcellularLocation>
    <subcellularLocation>
        <location evidence="1">Membrane</location>
        <topology evidence="1">Multi-pass membrane protein</topology>
    </subcellularLocation>
</comment>
<protein>
    <recommendedName>
        <fullName evidence="11">Peptidoglycan glycosyltransferase MrdB</fullName>
        <shortName evidence="11">PGT</shortName>
        <ecNumber evidence="11">2.4.99.28</ecNumber>
    </recommendedName>
    <alternativeName>
        <fullName evidence="11">Cell elongation protein RodA</fullName>
    </alternativeName>
    <alternativeName>
        <fullName evidence="11">Cell wall polymerase</fullName>
    </alternativeName>
    <alternativeName>
        <fullName evidence="11">Peptidoglycan polymerase</fullName>
        <shortName evidence="11">PG polymerase</shortName>
    </alternativeName>
</protein>
<keyword evidence="2 11" id="KW-1003">Cell membrane</keyword>
<comment type="similarity">
    <text evidence="11">Belongs to the SEDS family. MrdB/RodA subfamily.</text>
</comment>
<dbReference type="NCBIfam" id="TIGR02210">
    <property type="entry name" value="rodA_shape"/>
    <property type="match status" value="1"/>
</dbReference>
<evidence type="ECO:0000313" key="13">
    <source>
        <dbReference type="Proteomes" id="UP000199603"/>
    </source>
</evidence>
<dbReference type="UniPathway" id="UPA00219"/>
<keyword evidence="5 11" id="KW-0812">Transmembrane</keyword>
<dbReference type="GO" id="GO:0071555">
    <property type="term" value="P:cell wall organization"/>
    <property type="evidence" value="ECO:0007669"/>
    <property type="project" value="UniProtKB-KW"/>
</dbReference>
<comment type="pathway">
    <text evidence="11">Cell wall biogenesis; peptidoglycan biosynthesis.</text>
</comment>
<evidence type="ECO:0000256" key="6">
    <source>
        <dbReference type="ARBA" id="ARBA00022960"/>
    </source>
</evidence>
<dbReference type="EC" id="2.4.99.28" evidence="11"/>
<feature type="transmembrane region" description="Helical" evidence="11">
    <location>
        <begin position="48"/>
        <end position="69"/>
    </location>
</feature>
<dbReference type="EMBL" id="FNAG01000019">
    <property type="protein sequence ID" value="SDE09782.1"/>
    <property type="molecule type" value="Genomic_DNA"/>
</dbReference>
<evidence type="ECO:0000256" key="9">
    <source>
        <dbReference type="ARBA" id="ARBA00023136"/>
    </source>
</evidence>
<organism evidence="12 13">
    <name type="scientific">Aquimonas voraii</name>
    <dbReference type="NCBI Taxonomy" id="265719"/>
    <lineage>
        <taxon>Bacteria</taxon>
        <taxon>Pseudomonadati</taxon>
        <taxon>Pseudomonadota</taxon>
        <taxon>Gammaproteobacteria</taxon>
        <taxon>Lysobacterales</taxon>
        <taxon>Lysobacteraceae</taxon>
        <taxon>Aquimonas</taxon>
    </lineage>
</organism>
<dbReference type="PANTHER" id="PTHR30474:SF1">
    <property type="entry name" value="PEPTIDOGLYCAN GLYCOSYLTRANSFERASE MRDB"/>
    <property type="match status" value="1"/>
</dbReference>
<dbReference type="HAMAP" id="MF_02079">
    <property type="entry name" value="PGT_RodA"/>
    <property type="match status" value="1"/>
</dbReference>
<gene>
    <name evidence="11" type="primary">mrdB</name>
    <name evidence="11" type="synonym">rodA</name>
    <name evidence="12" type="ORF">SAMN04488509_1197</name>
</gene>
<accession>A0A1G7A4R9</accession>
<evidence type="ECO:0000256" key="8">
    <source>
        <dbReference type="ARBA" id="ARBA00022989"/>
    </source>
</evidence>
<feature type="transmembrane region" description="Helical" evidence="11">
    <location>
        <begin position="339"/>
        <end position="360"/>
    </location>
</feature>
<dbReference type="InterPro" id="IPR001182">
    <property type="entry name" value="FtsW/RodA"/>
</dbReference>
<keyword evidence="3 11" id="KW-0328">Glycosyltransferase</keyword>
<dbReference type="GO" id="GO:0009252">
    <property type="term" value="P:peptidoglycan biosynthetic process"/>
    <property type="evidence" value="ECO:0007669"/>
    <property type="project" value="UniProtKB-UniRule"/>
</dbReference>
<evidence type="ECO:0000256" key="7">
    <source>
        <dbReference type="ARBA" id="ARBA00022984"/>
    </source>
</evidence>
<evidence type="ECO:0000256" key="1">
    <source>
        <dbReference type="ARBA" id="ARBA00004141"/>
    </source>
</evidence>
<comment type="catalytic activity">
    <reaction evidence="11">
        <text>[GlcNAc-(1-&gt;4)-Mur2Ac(oyl-L-Ala-gamma-D-Glu-L-Lys-D-Ala-D-Ala)](n)-di-trans,octa-cis-undecaprenyl diphosphate + beta-D-GlcNAc-(1-&gt;4)-Mur2Ac(oyl-L-Ala-gamma-D-Glu-L-Lys-D-Ala-D-Ala)-di-trans,octa-cis-undecaprenyl diphosphate = [GlcNAc-(1-&gt;4)-Mur2Ac(oyl-L-Ala-gamma-D-Glu-L-Lys-D-Ala-D-Ala)](n+1)-di-trans,octa-cis-undecaprenyl diphosphate + di-trans,octa-cis-undecaprenyl diphosphate + H(+)</text>
        <dbReference type="Rhea" id="RHEA:23708"/>
        <dbReference type="Rhea" id="RHEA-COMP:9602"/>
        <dbReference type="Rhea" id="RHEA-COMP:9603"/>
        <dbReference type="ChEBI" id="CHEBI:15378"/>
        <dbReference type="ChEBI" id="CHEBI:58405"/>
        <dbReference type="ChEBI" id="CHEBI:60033"/>
        <dbReference type="ChEBI" id="CHEBI:78435"/>
        <dbReference type="EC" id="2.4.99.28"/>
    </reaction>
</comment>
<feature type="transmembrane region" description="Helical" evidence="11">
    <location>
        <begin position="306"/>
        <end position="333"/>
    </location>
</feature>
<dbReference type="Pfam" id="PF01098">
    <property type="entry name" value="FTSW_RODA_SPOVE"/>
    <property type="match status" value="1"/>
</dbReference>
<dbReference type="Proteomes" id="UP000199603">
    <property type="component" value="Unassembled WGS sequence"/>
</dbReference>
<keyword evidence="10 11" id="KW-0961">Cell wall biogenesis/degradation</keyword>
<keyword evidence="6 11" id="KW-0133">Cell shape</keyword>
<dbReference type="STRING" id="265719.SAMN04488509_1197"/>
<evidence type="ECO:0000256" key="3">
    <source>
        <dbReference type="ARBA" id="ARBA00022676"/>
    </source>
</evidence>
<reference evidence="12 13" key="1">
    <citation type="submission" date="2016-10" db="EMBL/GenBank/DDBJ databases">
        <authorList>
            <person name="de Groot N.N."/>
        </authorList>
    </citation>
    <scope>NUCLEOTIDE SEQUENCE [LARGE SCALE GENOMIC DNA]</scope>
    <source>
        <strain evidence="12 13">DSM 16957</strain>
    </source>
</reference>
<keyword evidence="11" id="KW-0997">Cell inner membrane</keyword>
<name>A0A1G7A4R9_9GAMM</name>
<dbReference type="GO" id="GO:0008360">
    <property type="term" value="P:regulation of cell shape"/>
    <property type="evidence" value="ECO:0007669"/>
    <property type="project" value="UniProtKB-KW"/>
</dbReference>
<dbReference type="PANTHER" id="PTHR30474">
    <property type="entry name" value="CELL CYCLE PROTEIN"/>
    <property type="match status" value="1"/>
</dbReference>
<feature type="transmembrane region" description="Helical" evidence="11">
    <location>
        <begin position="21"/>
        <end position="42"/>
    </location>
</feature>
<keyword evidence="4 11" id="KW-0808">Transferase</keyword>
<feature type="transmembrane region" description="Helical" evidence="11">
    <location>
        <begin position="142"/>
        <end position="158"/>
    </location>
</feature>
<feature type="transmembrane region" description="Helical" evidence="11">
    <location>
        <begin position="108"/>
        <end position="130"/>
    </location>
</feature>
<comment type="function">
    <text evidence="11">Peptidoglycan polymerase that is essential for cell wall elongation.</text>
</comment>
<dbReference type="AlphaFoldDB" id="A0A1G7A4R9"/>
<keyword evidence="8 11" id="KW-1133">Transmembrane helix</keyword>
<evidence type="ECO:0000313" key="12">
    <source>
        <dbReference type="EMBL" id="SDE09782.1"/>
    </source>
</evidence>
<dbReference type="GO" id="GO:0015648">
    <property type="term" value="F:lipid-linked peptidoglycan transporter activity"/>
    <property type="evidence" value="ECO:0007669"/>
    <property type="project" value="TreeGrafter"/>
</dbReference>
<evidence type="ECO:0000256" key="11">
    <source>
        <dbReference type="HAMAP-Rule" id="MF_02079"/>
    </source>
</evidence>
<dbReference type="GO" id="GO:0051301">
    <property type="term" value="P:cell division"/>
    <property type="evidence" value="ECO:0007669"/>
    <property type="project" value="InterPro"/>
</dbReference>
<dbReference type="GO" id="GO:0005886">
    <property type="term" value="C:plasma membrane"/>
    <property type="evidence" value="ECO:0007669"/>
    <property type="project" value="UniProtKB-SubCell"/>
</dbReference>
<dbReference type="InterPro" id="IPR018365">
    <property type="entry name" value="Cell_cycle_FtsW-rel_CS"/>
</dbReference>
<feature type="transmembrane region" description="Helical" evidence="11">
    <location>
        <begin position="76"/>
        <end position="96"/>
    </location>
</feature>
<evidence type="ECO:0000256" key="10">
    <source>
        <dbReference type="ARBA" id="ARBA00023316"/>
    </source>
</evidence>
<keyword evidence="7 11" id="KW-0573">Peptidoglycan synthesis</keyword>
<feature type="transmembrane region" description="Helical" evidence="11">
    <location>
        <begin position="186"/>
        <end position="204"/>
    </location>
</feature>
<feature type="transmembrane region" description="Helical" evidence="11">
    <location>
        <begin position="273"/>
        <end position="294"/>
    </location>
</feature>
<dbReference type="PROSITE" id="PS00428">
    <property type="entry name" value="FTSW_RODA_SPOVE"/>
    <property type="match status" value="1"/>
</dbReference>
<dbReference type="InterPro" id="IPR011923">
    <property type="entry name" value="RodA/MrdB"/>
</dbReference>
<dbReference type="GO" id="GO:0008955">
    <property type="term" value="F:peptidoglycan glycosyltransferase activity"/>
    <property type="evidence" value="ECO:0007669"/>
    <property type="project" value="UniProtKB-UniRule"/>
</dbReference>
<keyword evidence="9 11" id="KW-0472">Membrane</keyword>
<evidence type="ECO:0000256" key="4">
    <source>
        <dbReference type="ARBA" id="ARBA00022679"/>
    </source>
</evidence>
<proteinExistence type="inferred from homology"/>
<keyword evidence="13" id="KW-1185">Reference proteome</keyword>
<evidence type="ECO:0000256" key="2">
    <source>
        <dbReference type="ARBA" id="ARBA00022475"/>
    </source>
</evidence>
<evidence type="ECO:0000256" key="5">
    <source>
        <dbReference type="ARBA" id="ARBA00022692"/>
    </source>
</evidence>
<feature type="transmembrane region" description="Helical" evidence="11">
    <location>
        <begin position="164"/>
        <end position="181"/>
    </location>
</feature>